<evidence type="ECO:0000256" key="2">
    <source>
        <dbReference type="ARBA" id="ARBA00022840"/>
    </source>
</evidence>
<protein>
    <recommendedName>
        <fullName evidence="4">ABC transporter domain-containing protein</fullName>
    </recommendedName>
</protein>
<feature type="region of interest" description="Disordered" evidence="3">
    <location>
        <begin position="16"/>
        <end position="57"/>
    </location>
</feature>
<feature type="region of interest" description="Disordered" evidence="3">
    <location>
        <begin position="138"/>
        <end position="177"/>
    </location>
</feature>
<feature type="region of interest" description="Disordered" evidence="3">
    <location>
        <begin position="220"/>
        <end position="239"/>
    </location>
</feature>
<gene>
    <name evidence="5" type="ORF">MNEG_16284</name>
</gene>
<feature type="compositionally biased region" description="Low complexity" evidence="3">
    <location>
        <begin position="225"/>
        <end position="239"/>
    </location>
</feature>
<keyword evidence="2" id="KW-0067">ATP-binding</keyword>
<evidence type="ECO:0000256" key="3">
    <source>
        <dbReference type="SAM" id="MobiDB-lite"/>
    </source>
</evidence>
<dbReference type="Proteomes" id="UP000054498">
    <property type="component" value="Unassembled WGS sequence"/>
</dbReference>
<evidence type="ECO:0000313" key="5">
    <source>
        <dbReference type="EMBL" id="KIY91680.1"/>
    </source>
</evidence>
<dbReference type="GeneID" id="25734028"/>
<sequence>MGLRSWQRFNEFGASSRRLDELLSHPEPAATPSERWREAAQSGGDGSSGGGGGGSAISALQRGTVELRGGRFGWPHFVAPPAPPGGRITRSRGGSSRSGSISGAVGGGRVGSGAGVNGGPGVASVVVDMAGFDERMMGMGNADDGVDDVGGSSDDDDARRRDAPRPRKPRDGAALSGVDLRLRPGELLGVCGTTGAGKTSLIACLLGELELLPSLTHRGFGSGSGSSSDGGERSPAGLKDVGGGGGFGVGAEGPAADAVVVAGRTSYLAQQPWVGFGTLRENVTLTGPEVCRVSPGQGRLSTRAELHACNNEVRFYNRVVEACALTNDLLTLAAGERGRAA</sequence>
<reference evidence="5 6" key="1">
    <citation type="journal article" date="2013" name="BMC Genomics">
        <title>Reconstruction of the lipid metabolism for the microalga Monoraphidium neglectum from its genome sequence reveals characteristics suitable for biofuel production.</title>
        <authorList>
            <person name="Bogen C."/>
            <person name="Al-Dilaimi A."/>
            <person name="Albersmeier A."/>
            <person name="Wichmann J."/>
            <person name="Grundmann M."/>
            <person name="Rupp O."/>
            <person name="Lauersen K.J."/>
            <person name="Blifernez-Klassen O."/>
            <person name="Kalinowski J."/>
            <person name="Goesmann A."/>
            <person name="Mussgnug J.H."/>
            <person name="Kruse O."/>
        </authorList>
    </citation>
    <scope>NUCLEOTIDE SEQUENCE [LARGE SCALE GENOMIC DNA]</scope>
    <source>
        <strain evidence="5 6">SAG 48.87</strain>
    </source>
</reference>
<evidence type="ECO:0000313" key="6">
    <source>
        <dbReference type="Proteomes" id="UP000054498"/>
    </source>
</evidence>
<dbReference type="EMBL" id="KK106411">
    <property type="protein sequence ID" value="KIY91680.1"/>
    <property type="molecule type" value="Genomic_DNA"/>
</dbReference>
<feature type="region of interest" description="Disordered" evidence="3">
    <location>
        <begin position="71"/>
        <end position="120"/>
    </location>
</feature>
<dbReference type="Pfam" id="PF00005">
    <property type="entry name" value="ABC_tran"/>
    <property type="match status" value="1"/>
</dbReference>
<dbReference type="GO" id="GO:0016020">
    <property type="term" value="C:membrane"/>
    <property type="evidence" value="ECO:0007669"/>
    <property type="project" value="TreeGrafter"/>
</dbReference>
<feature type="domain" description="ABC transporter" evidence="4">
    <location>
        <begin position="175"/>
        <end position="210"/>
    </location>
</feature>
<dbReference type="AlphaFoldDB" id="A0A0D2M8C0"/>
<dbReference type="GO" id="GO:0042626">
    <property type="term" value="F:ATPase-coupled transmembrane transporter activity"/>
    <property type="evidence" value="ECO:0007669"/>
    <property type="project" value="TreeGrafter"/>
</dbReference>
<dbReference type="KEGG" id="mng:MNEG_16284"/>
<feature type="compositionally biased region" description="Gly residues" evidence="3">
    <location>
        <begin position="104"/>
        <end position="120"/>
    </location>
</feature>
<evidence type="ECO:0000259" key="4">
    <source>
        <dbReference type="Pfam" id="PF00005"/>
    </source>
</evidence>
<dbReference type="InterPro" id="IPR003439">
    <property type="entry name" value="ABC_transporter-like_ATP-bd"/>
</dbReference>
<feature type="compositionally biased region" description="Basic and acidic residues" evidence="3">
    <location>
        <begin position="157"/>
        <end position="171"/>
    </location>
</feature>
<dbReference type="InterPro" id="IPR050173">
    <property type="entry name" value="ABC_transporter_C-like"/>
</dbReference>
<evidence type="ECO:0000256" key="1">
    <source>
        <dbReference type="ARBA" id="ARBA00022741"/>
    </source>
</evidence>
<name>A0A0D2M8C0_9CHLO</name>
<dbReference type="GO" id="GO:0016887">
    <property type="term" value="F:ATP hydrolysis activity"/>
    <property type="evidence" value="ECO:0007669"/>
    <property type="project" value="InterPro"/>
</dbReference>
<feature type="compositionally biased region" description="Low complexity" evidence="3">
    <location>
        <begin position="85"/>
        <end position="103"/>
    </location>
</feature>
<keyword evidence="6" id="KW-1185">Reference proteome</keyword>
<feature type="compositionally biased region" description="Gly residues" evidence="3">
    <location>
        <begin position="43"/>
        <end position="55"/>
    </location>
</feature>
<dbReference type="PANTHER" id="PTHR24223">
    <property type="entry name" value="ATP-BINDING CASSETTE SUB-FAMILY C"/>
    <property type="match status" value="1"/>
</dbReference>
<dbReference type="InterPro" id="IPR027417">
    <property type="entry name" value="P-loop_NTPase"/>
</dbReference>
<dbReference type="STRING" id="145388.A0A0D2M8C0"/>
<dbReference type="GO" id="GO:0005524">
    <property type="term" value="F:ATP binding"/>
    <property type="evidence" value="ECO:0007669"/>
    <property type="project" value="UniProtKB-KW"/>
</dbReference>
<keyword evidence="1" id="KW-0547">Nucleotide-binding</keyword>
<organism evidence="5 6">
    <name type="scientific">Monoraphidium neglectum</name>
    <dbReference type="NCBI Taxonomy" id="145388"/>
    <lineage>
        <taxon>Eukaryota</taxon>
        <taxon>Viridiplantae</taxon>
        <taxon>Chlorophyta</taxon>
        <taxon>core chlorophytes</taxon>
        <taxon>Chlorophyceae</taxon>
        <taxon>CS clade</taxon>
        <taxon>Sphaeropleales</taxon>
        <taxon>Selenastraceae</taxon>
        <taxon>Monoraphidium</taxon>
    </lineage>
</organism>
<accession>A0A0D2M8C0</accession>
<dbReference type="SUPFAM" id="SSF52540">
    <property type="entry name" value="P-loop containing nucleoside triphosphate hydrolases"/>
    <property type="match status" value="1"/>
</dbReference>
<proteinExistence type="predicted"/>
<dbReference type="PANTHER" id="PTHR24223:SF453">
    <property type="entry name" value="ABC TRANSPORTER"/>
    <property type="match status" value="1"/>
</dbReference>
<dbReference type="Gene3D" id="3.40.50.300">
    <property type="entry name" value="P-loop containing nucleotide triphosphate hydrolases"/>
    <property type="match status" value="1"/>
</dbReference>
<dbReference type="RefSeq" id="XP_013890700.1">
    <property type="nucleotide sequence ID" value="XM_014035246.1"/>
</dbReference>